<accession>A0A554VGP1</accession>
<proteinExistence type="predicted"/>
<evidence type="ECO:0000313" key="1">
    <source>
        <dbReference type="EMBL" id="TSE06560.1"/>
    </source>
</evidence>
<comment type="caution">
    <text evidence="1">The sequence shown here is derived from an EMBL/GenBank/DDBJ whole genome shotgun (WGS) entry which is preliminary data.</text>
</comment>
<dbReference type="OrthoDB" id="9808702at2"/>
<keyword evidence="2" id="KW-1185">Reference proteome</keyword>
<gene>
    <name evidence="1" type="primary">raiA</name>
    <name evidence="1" type="ORF">FOF46_19015</name>
</gene>
<dbReference type="RefSeq" id="WP_143917551.1">
    <property type="nucleotide sequence ID" value="NZ_CANLVC010000004.1"/>
</dbReference>
<dbReference type="InterPro" id="IPR003489">
    <property type="entry name" value="RHF/RaiA"/>
</dbReference>
<dbReference type="AlphaFoldDB" id="A0A554VGP1"/>
<evidence type="ECO:0000313" key="2">
    <source>
        <dbReference type="Proteomes" id="UP000318833"/>
    </source>
</evidence>
<dbReference type="InterPro" id="IPR036567">
    <property type="entry name" value="RHF-like"/>
</dbReference>
<name>A0A554VGP1_9FLAO</name>
<dbReference type="NCBIfam" id="TIGR00741">
    <property type="entry name" value="yfiA"/>
    <property type="match status" value="1"/>
</dbReference>
<dbReference type="EMBL" id="VLNR01000044">
    <property type="protein sequence ID" value="TSE06560.1"/>
    <property type="molecule type" value="Genomic_DNA"/>
</dbReference>
<organism evidence="1 2">
    <name type="scientific">Aquimarina algiphila</name>
    <dbReference type="NCBI Taxonomy" id="2047982"/>
    <lineage>
        <taxon>Bacteria</taxon>
        <taxon>Pseudomonadati</taxon>
        <taxon>Bacteroidota</taxon>
        <taxon>Flavobacteriia</taxon>
        <taxon>Flavobacteriales</taxon>
        <taxon>Flavobacteriaceae</taxon>
        <taxon>Aquimarina</taxon>
    </lineage>
</organism>
<reference evidence="1 2" key="1">
    <citation type="submission" date="2019-07" db="EMBL/GenBank/DDBJ databases">
        <title>The draft genome sequence of Aquimarina algiphila M91.</title>
        <authorList>
            <person name="Meng X."/>
        </authorList>
    </citation>
    <scope>NUCLEOTIDE SEQUENCE [LARGE SCALE GENOMIC DNA]</scope>
    <source>
        <strain evidence="1 2">M91</strain>
    </source>
</reference>
<sequence>MKTNIQFVQMPTSETMEDYVHEKLDKLFKKYDWVIKSDVFFKKENDPKGKGKICTMELSLPGPKIYATSNEQNFELAFKETLSDIEKQLKKRKQEFKPYH</sequence>
<dbReference type="SUPFAM" id="SSF69754">
    <property type="entry name" value="Ribosome binding protein Y (YfiA homologue)"/>
    <property type="match status" value="1"/>
</dbReference>
<dbReference type="Proteomes" id="UP000318833">
    <property type="component" value="Unassembled WGS sequence"/>
</dbReference>
<dbReference type="Gene3D" id="3.30.160.100">
    <property type="entry name" value="Ribosome hibernation promotion factor-like"/>
    <property type="match status" value="1"/>
</dbReference>
<protein>
    <submittedName>
        <fullName evidence="1">Ribosome-associated translation inhibitor RaiA</fullName>
    </submittedName>
</protein>
<dbReference type="Pfam" id="PF02482">
    <property type="entry name" value="Ribosomal_S30AE"/>
    <property type="match status" value="1"/>
</dbReference>